<organism evidence="2 3">
    <name type="scientific">Dactylosporangium sucinum</name>
    <dbReference type="NCBI Taxonomy" id="1424081"/>
    <lineage>
        <taxon>Bacteria</taxon>
        <taxon>Bacillati</taxon>
        <taxon>Actinomycetota</taxon>
        <taxon>Actinomycetes</taxon>
        <taxon>Micromonosporales</taxon>
        <taxon>Micromonosporaceae</taxon>
        <taxon>Dactylosporangium</taxon>
    </lineage>
</organism>
<dbReference type="Pfam" id="PF01869">
    <property type="entry name" value="BcrAD_BadFG"/>
    <property type="match status" value="1"/>
</dbReference>
<dbReference type="RefSeq" id="WP_190256125.1">
    <property type="nucleotide sequence ID" value="NZ_BMPI01000067.1"/>
</dbReference>
<gene>
    <name evidence="2" type="ORF">GCM10007977_089040</name>
</gene>
<keyword evidence="2" id="KW-0808">Transferase</keyword>
<protein>
    <submittedName>
        <fullName evidence="2">N-acetylglucosamine kinase</fullName>
    </submittedName>
</protein>
<dbReference type="EMBL" id="BMPI01000067">
    <property type="protein sequence ID" value="GGM73671.1"/>
    <property type="molecule type" value="Genomic_DNA"/>
</dbReference>
<sequence length="295" mass="28017">MDLVLGVDAGGTASKAVVSDLSGVVRGRGTAGPGNPSATGAAAATAVGSAVRSALGTLDPGSVVAGVVGLAGVSALADPGVAAAFDAQWAALGLAGEIALVGDAVTAFAAGGPWSSGAVLVSGTGAVAALVDALEVVRTADGLGWLLGDEGSGMWLGLQAVRLSARSWAGGGALVAAVAAHAGAASPDDLVHWAGRLPFAGFAALAPVVCGLADAGEPAALALVASAADRLVATLDELSAPAAPVVLAGSLLTNDTPVRRGVVERLGARGTELGTAADPTLGAARLAAATYQARA</sequence>
<evidence type="ECO:0000259" key="1">
    <source>
        <dbReference type="Pfam" id="PF01869"/>
    </source>
</evidence>
<dbReference type="InterPro" id="IPR002731">
    <property type="entry name" value="ATPase_BadF"/>
</dbReference>
<keyword evidence="3" id="KW-1185">Reference proteome</keyword>
<feature type="domain" description="ATPase BadF/BadG/BcrA/BcrD type" evidence="1">
    <location>
        <begin position="5"/>
        <end position="266"/>
    </location>
</feature>
<dbReference type="SUPFAM" id="SSF53067">
    <property type="entry name" value="Actin-like ATPase domain"/>
    <property type="match status" value="2"/>
</dbReference>
<dbReference type="AlphaFoldDB" id="A0A917UCD0"/>
<name>A0A917UCD0_9ACTN</name>
<dbReference type="GO" id="GO:0016301">
    <property type="term" value="F:kinase activity"/>
    <property type="evidence" value="ECO:0007669"/>
    <property type="project" value="UniProtKB-KW"/>
</dbReference>
<evidence type="ECO:0000313" key="3">
    <source>
        <dbReference type="Proteomes" id="UP000642070"/>
    </source>
</evidence>
<dbReference type="PANTHER" id="PTHR43190:SF3">
    <property type="entry name" value="N-ACETYL-D-GLUCOSAMINE KINASE"/>
    <property type="match status" value="1"/>
</dbReference>
<comment type="caution">
    <text evidence="2">The sequence shown here is derived from an EMBL/GenBank/DDBJ whole genome shotgun (WGS) entry which is preliminary data.</text>
</comment>
<dbReference type="Proteomes" id="UP000642070">
    <property type="component" value="Unassembled WGS sequence"/>
</dbReference>
<keyword evidence="2" id="KW-0418">Kinase</keyword>
<dbReference type="Gene3D" id="3.30.420.40">
    <property type="match status" value="2"/>
</dbReference>
<dbReference type="InterPro" id="IPR052519">
    <property type="entry name" value="Euk-type_GlcNAc_Kinase"/>
</dbReference>
<reference evidence="2" key="1">
    <citation type="journal article" date="2014" name="Int. J. Syst. Evol. Microbiol.">
        <title>Complete genome sequence of Corynebacterium casei LMG S-19264T (=DSM 44701T), isolated from a smear-ripened cheese.</title>
        <authorList>
            <consortium name="US DOE Joint Genome Institute (JGI-PGF)"/>
            <person name="Walter F."/>
            <person name="Albersmeier A."/>
            <person name="Kalinowski J."/>
            <person name="Ruckert C."/>
        </authorList>
    </citation>
    <scope>NUCLEOTIDE SEQUENCE</scope>
    <source>
        <strain evidence="2">JCM 19831</strain>
    </source>
</reference>
<evidence type="ECO:0000313" key="2">
    <source>
        <dbReference type="EMBL" id="GGM73671.1"/>
    </source>
</evidence>
<proteinExistence type="predicted"/>
<dbReference type="InterPro" id="IPR043129">
    <property type="entry name" value="ATPase_NBD"/>
</dbReference>
<dbReference type="PANTHER" id="PTHR43190">
    <property type="entry name" value="N-ACETYL-D-GLUCOSAMINE KINASE"/>
    <property type="match status" value="1"/>
</dbReference>
<reference evidence="2" key="2">
    <citation type="submission" date="2020-09" db="EMBL/GenBank/DDBJ databases">
        <authorList>
            <person name="Sun Q."/>
            <person name="Ohkuma M."/>
        </authorList>
    </citation>
    <scope>NUCLEOTIDE SEQUENCE</scope>
    <source>
        <strain evidence="2">JCM 19831</strain>
    </source>
</reference>
<accession>A0A917UCD0</accession>